<protein>
    <recommendedName>
        <fullName evidence="4">HTH gntR-type domain-containing protein</fullName>
    </recommendedName>
</protein>
<evidence type="ECO:0000259" key="4">
    <source>
        <dbReference type="Pfam" id="PF00392"/>
    </source>
</evidence>
<dbReference type="GO" id="GO:0003700">
    <property type="term" value="F:DNA-binding transcription factor activity"/>
    <property type="evidence" value="ECO:0007669"/>
    <property type="project" value="InterPro"/>
</dbReference>
<name>A0A090TEC4_9VIBR</name>
<accession>A0A090TEC4</accession>
<reference evidence="5 6" key="2">
    <citation type="submission" date="2014-09" db="EMBL/GenBank/DDBJ databases">
        <authorList>
            <consortium name="NBRP consortium"/>
            <person name="Sawabe T."/>
            <person name="Meirelles P."/>
            <person name="Nakanishi M."/>
            <person name="Sayaka M."/>
            <person name="Hattori M."/>
            <person name="Ohkuma M."/>
        </authorList>
    </citation>
    <scope>NUCLEOTIDE SEQUENCE [LARGE SCALE GENOMIC DNA]</scope>
    <source>
        <strain evidence="5 6">JCM 19240</strain>
    </source>
</reference>
<reference evidence="5 6" key="1">
    <citation type="submission" date="2014-09" db="EMBL/GenBank/DDBJ databases">
        <title>Vibrio maritimus JCM 19240. (C210) whole genome shotgun sequence.</title>
        <authorList>
            <person name="Sawabe T."/>
            <person name="Meirelles P."/>
            <person name="Nakanishi M."/>
            <person name="Sayaka M."/>
            <person name="Hattori M."/>
            <person name="Ohkuma M."/>
        </authorList>
    </citation>
    <scope>NUCLEOTIDE SEQUENCE [LARGE SCALE GENOMIC DNA]</scope>
    <source>
        <strain evidence="5 6">JCM 19240</strain>
    </source>
</reference>
<evidence type="ECO:0000256" key="1">
    <source>
        <dbReference type="ARBA" id="ARBA00023015"/>
    </source>
</evidence>
<evidence type="ECO:0000256" key="3">
    <source>
        <dbReference type="ARBA" id="ARBA00023163"/>
    </source>
</evidence>
<dbReference type="Gene3D" id="1.10.10.10">
    <property type="entry name" value="Winged helix-like DNA-binding domain superfamily/Winged helix DNA-binding domain"/>
    <property type="match status" value="1"/>
</dbReference>
<sequence length="47" mass="5443">MVIAWDLRGENMLYKKVMQDLKSRIDSEEFAVGDTLPTERDLIDATQ</sequence>
<dbReference type="Pfam" id="PF00392">
    <property type="entry name" value="GntR"/>
    <property type="match status" value="1"/>
</dbReference>
<dbReference type="Proteomes" id="UP000029224">
    <property type="component" value="Unassembled WGS sequence"/>
</dbReference>
<dbReference type="InterPro" id="IPR000524">
    <property type="entry name" value="Tscrpt_reg_HTH_GntR"/>
</dbReference>
<keyword evidence="6" id="KW-1185">Reference proteome</keyword>
<gene>
    <name evidence="5" type="ORF">JCM19240_3304</name>
</gene>
<evidence type="ECO:0000256" key="2">
    <source>
        <dbReference type="ARBA" id="ARBA00023125"/>
    </source>
</evidence>
<dbReference type="AlphaFoldDB" id="A0A090TEC4"/>
<dbReference type="InterPro" id="IPR036388">
    <property type="entry name" value="WH-like_DNA-bd_sf"/>
</dbReference>
<organism evidence="5 6">
    <name type="scientific">Vibrio maritimus</name>
    <dbReference type="NCBI Taxonomy" id="990268"/>
    <lineage>
        <taxon>Bacteria</taxon>
        <taxon>Pseudomonadati</taxon>
        <taxon>Pseudomonadota</taxon>
        <taxon>Gammaproteobacteria</taxon>
        <taxon>Vibrionales</taxon>
        <taxon>Vibrionaceae</taxon>
        <taxon>Vibrio</taxon>
    </lineage>
</organism>
<keyword evidence="3" id="KW-0804">Transcription</keyword>
<feature type="domain" description="HTH gntR-type" evidence="4">
    <location>
        <begin position="13"/>
        <end position="45"/>
    </location>
</feature>
<comment type="caution">
    <text evidence="5">The sequence shown here is derived from an EMBL/GenBank/DDBJ whole genome shotgun (WGS) entry which is preliminary data.</text>
</comment>
<evidence type="ECO:0000313" key="5">
    <source>
        <dbReference type="EMBL" id="GAL38241.1"/>
    </source>
</evidence>
<evidence type="ECO:0000313" key="6">
    <source>
        <dbReference type="Proteomes" id="UP000029224"/>
    </source>
</evidence>
<dbReference type="GO" id="GO:0003677">
    <property type="term" value="F:DNA binding"/>
    <property type="evidence" value="ECO:0007669"/>
    <property type="project" value="UniProtKB-KW"/>
</dbReference>
<dbReference type="EMBL" id="BBMT01000031">
    <property type="protein sequence ID" value="GAL38241.1"/>
    <property type="molecule type" value="Genomic_DNA"/>
</dbReference>
<proteinExistence type="predicted"/>
<keyword evidence="1" id="KW-0805">Transcription regulation</keyword>
<keyword evidence="2" id="KW-0238">DNA-binding</keyword>